<feature type="chain" id="PRO_5045958885" evidence="1">
    <location>
        <begin position="23"/>
        <end position="629"/>
    </location>
</feature>
<organism evidence="2 3">
    <name type="scientific">Sulfurovum zhangzhouensis</name>
    <dbReference type="NCBI Taxonomy" id="3019067"/>
    <lineage>
        <taxon>Bacteria</taxon>
        <taxon>Pseudomonadati</taxon>
        <taxon>Campylobacterota</taxon>
        <taxon>Epsilonproteobacteria</taxon>
        <taxon>Campylobacterales</taxon>
        <taxon>Sulfurovaceae</taxon>
        <taxon>Sulfurovum</taxon>
    </lineage>
</organism>
<protein>
    <submittedName>
        <fullName evidence="2">DUF839 domain-containing protein</fullName>
    </submittedName>
</protein>
<dbReference type="EMBL" id="JAQIBD010000002">
    <property type="protein sequence ID" value="MDM5271686.1"/>
    <property type="molecule type" value="Genomic_DNA"/>
</dbReference>
<evidence type="ECO:0000256" key="1">
    <source>
        <dbReference type="SAM" id="SignalP"/>
    </source>
</evidence>
<feature type="signal peptide" evidence="1">
    <location>
        <begin position="1"/>
        <end position="22"/>
    </location>
</feature>
<proteinExistence type="predicted"/>
<evidence type="ECO:0000313" key="3">
    <source>
        <dbReference type="Proteomes" id="UP001169069"/>
    </source>
</evidence>
<dbReference type="PROSITE" id="PS51257">
    <property type="entry name" value="PROKAR_LIPOPROTEIN"/>
    <property type="match status" value="1"/>
</dbReference>
<dbReference type="PANTHER" id="PTHR35399">
    <property type="entry name" value="SLR8030 PROTEIN"/>
    <property type="match status" value="1"/>
</dbReference>
<sequence length="629" mass="68209">MKTWISLAAATALMGILTGCNSNDNNTASTAGASIAVESFSEVSAPVTDADKMAIKTSDSVTYAKGETDDLFYTQLMKARDINNGETFGLIKDYTDQPINYTDGSPYICDGANGNARGSGLDHSSILQMDGRIFMVAQFECAVGAMYGFELEQDSTTGELSVKENSMQYISQKDDFGGWVHCAGMTTPWNSHLGSEEYEPNARSLTMDPVTKLTGDKNFDEVTKYYWKDENNANEMHNNNPYYYGYIPEVKVDASNAKPTYTYTKHFSMGRAAWEMGYVMPDEKTVYLSDDGTNVGFYMYIADKAQDLSAGTLYAAKWNQTANTSKGGEANITWIKLGNATDAEIKAIVSTQPKFSDIFNTSDYNTTANPETGCAAGFTHTFTAAGDECLNVVAGQEKAAAFMETRRYAALLGATTEFRKEEGITFNPDDNKLYVAMSQVSKGMSDTKGDVQLSQNSCGAVYALDVHGSVNDTTGNAINSSMVVVNMTGIIAGTPKTYDASSPYVAYTCDVDGISNPDNVTYLQGSNILAIGEDTDGHPNDFVWAMNTQTGELTRIVSTPYGSETTSPYWYKDINGFGYMTLTTQHPFGETDVADPDYALSTDITAEKDSSIGVVGPFDFIEGDGKGLR</sequence>
<gene>
    <name evidence="2" type="ORF">PGH07_05825</name>
</gene>
<dbReference type="RefSeq" id="WP_289413372.1">
    <property type="nucleotide sequence ID" value="NZ_JAQIBD010000002.1"/>
</dbReference>
<name>A0ABT7QZM6_9BACT</name>
<keyword evidence="3" id="KW-1185">Reference proteome</keyword>
<accession>A0ABT7QZM6</accession>
<dbReference type="Pfam" id="PF05787">
    <property type="entry name" value="PhoX"/>
    <property type="match status" value="1"/>
</dbReference>
<reference evidence="2" key="1">
    <citation type="submission" date="2023-01" db="EMBL/GenBank/DDBJ databases">
        <title>Sulfurovum sp. zt1-1 genome assembly.</title>
        <authorList>
            <person name="Wang J."/>
        </authorList>
    </citation>
    <scope>NUCLEOTIDE SEQUENCE</scope>
    <source>
        <strain evidence="2">Zt1-1</strain>
    </source>
</reference>
<evidence type="ECO:0000313" key="2">
    <source>
        <dbReference type="EMBL" id="MDM5271686.1"/>
    </source>
</evidence>
<comment type="caution">
    <text evidence="2">The sequence shown here is derived from an EMBL/GenBank/DDBJ whole genome shotgun (WGS) entry which is preliminary data.</text>
</comment>
<keyword evidence="1" id="KW-0732">Signal</keyword>
<dbReference type="Proteomes" id="UP001169069">
    <property type="component" value="Unassembled WGS sequence"/>
</dbReference>
<dbReference type="InterPro" id="IPR008557">
    <property type="entry name" value="PhoX"/>
</dbReference>
<dbReference type="PANTHER" id="PTHR35399:SF2">
    <property type="entry name" value="DUF839 DOMAIN-CONTAINING PROTEIN"/>
    <property type="match status" value="1"/>
</dbReference>